<dbReference type="Proteomes" id="UP001497522">
    <property type="component" value="Chromosome 9"/>
</dbReference>
<dbReference type="PRINTS" id="PR00094">
    <property type="entry name" value="ADENYLTKNASE"/>
</dbReference>
<evidence type="ECO:0000256" key="5">
    <source>
        <dbReference type="ARBA" id="ARBA00022777"/>
    </source>
</evidence>
<dbReference type="Pfam" id="PF00406">
    <property type="entry name" value="ADK"/>
    <property type="match status" value="1"/>
</dbReference>
<evidence type="ECO:0000313" key="7">
    <source>
        <dbReference type="EMBL" id="CAK9882201.1"/>
    </source>
</evidence>
<comment type="similarity">
    <text evidence="1 6">Belongs to the adenylate kinase family.</text>
</comment>
<gene>
    <name evidence="7" type="ORF">CSSPJE1EN2_LOCUS23557</name>
</gene>
<proteinExistence type="inferred from homology"/>
<name>A0ABP1C0F0_9BRYO</name>
<dbReference type="InterPro" id="IPR027417">
    <property type="entry name" value="P-loop_NTPase"/>
</dbReference>
<dbReference type="InterPro" id="IPR000850">
    <property type="entry name" value="Adenylat/UMP-CMP_kin"/>
</dbReference>
<evidence type="ECO:0000256" key="3">
    <source>
        <dbReference type="ARBA" id="ARBA00022679"/>
    </source>
</evidence>
<keyword evidence="8" id="KW-1185">Reference proteome</keyword>
<evidence type="ECO:0000256" key="4">
    <source>
        <dbReference type="ARBA" id="ARBA00022741"/>
    </source>
</evidence>
<evidence type="ECO:0000256" key="6">
    <source>
        <dbReference type="RuleBase" id="RU003330"/>
    </source>
</evidence>
<evidence type="ECO:0000313" key="8">
    <source>
        <dbReference type="Proteomes" id="UP001497522"/>
    </source>
</evidence>
<dbReference type="SUPFAM" id="SSF52540">
    <property type="entry name" value="P-loop containing nucleoside triphosphate hydrolases"/>
    <property type="match status" value="1"/>
</dbReference>
<accession>A0ABP1C0F0</accession>
<protein>
    <recommendedName>
        <fullName evidence="2">adenylate kinase</fullName>
        <ecNumber evidence="2">2.7.4.3</ecNumber>
    </recommendedName>
</protein>
<dbReference type="Gene3D" id="3.40.50.300">
    <property type="entry name" value="P-loop containing nucleotide triphosphate hydrolases"/>
    <property type="match status" value="1"/>
</dbReference>
<keyword evidence="3 6" id="KW-0808">Transferase</keyword>
<reference evidence="7" key="1">
    <citation type="submission" date="2024-03" db="EMBL/GenBank/DDBJ databases">
        <authorList>
            <consortium name="ELIXIR-Norway"/>
            <consortium name="Elixir Norway"/>
        </authorList>
    </citation>
    <scope>NUCLEOTIDE SEQUENCE</scope>
</reference>
<evidence type="ECO:0000256" key="2">
    <source>
        <dbReference type="ARBA" id="ARBA00012955"/>
    </source>
</evidence>
<keyword evidence="5 6" id="KW-0418">Kinase</keyword>
<organism evidence="7 8">
    <name type="scientific">Sphagnum jensenii</name>
    <dbReference type="NCBI Taxonomy" id="128206"/>
    <lineage>
        <taxon>Eukaryota</taxon>
        <taxon>Viridiplantae</taxon>
        <taxon>Streptophyta</taxon>
        <taxon>Embryophyta</taxon>
        <taxon>Bryophyta</taxon>
        <taxon>Sphagnophytina</taxon>
        <taxon>Sphagnopsida</taxon>
        <taxon>Sphagnales</taxon>
        <taxon>Sphagnaceae</taxon>
        <taxon>Sphagnum</taxon>
    </lineage>
</organism>
<sequence length="90" mass="9511">MQMLCSYREVLMGPTTATRAATPLTVSNNNPRVIFVLGGPGSGMGTQCARIVRDYGFEHLSAGDLLRAEINSGSGNGCVVLTVKPCRLPN</sequence>
<dbReference type="PANTHER" id="PTHR23359">
    <property type="entry name" value="NUCLEOTIDE KINASE"/>
    <property type="match status" value="1"/>
</dbReference>
<dbReference type="EMBL" id="OZ023710">
    <property type="protein sequence ID" value="CAK9882201.1"/>
    <property type="molecule type" value="Genomic_DNA"/>
</dbReference>
<evidence type="ECO:0000256" key="1">
    <source>
        <dbReference type="ARBA" id="ARBA00007220"/>
    </source>
</evidence>
<dbReference type="EC" id="2.7.4.3" evidence="2"/>
<keyword evidence="4" id="KW-0547">Nucleotide-binding</keyword>